<organism evidence="6 7">
    <name type="scientific">Zosterops lateralis melanops</name>
    <dbReference type="NCBI Taxonomy" id="1220523"/>
    <lineage>
        <taxon>Eukaryota</taxon>
        <taxon>Metazoa</taxon>
        <taxon>Chordata</taxon>
        <taxon>Craniata</taxon>
        <taxon>Vertebrata</taxon>
        <taxon>Euteleostomi</taxon>
        <taxon>Archelosauria</taxon>
        <taxon>Archosauria</taxon>
        <taxon>Dinosauria</taxon>
        <taxon>Saurischia</taxon>
        <taxon>Theropoda</taxon>
        <taxon>Coelurosauria</taxon>
        <taxon>Aves</taxon>
        <taxon>Neognathae</taxon>
        <taxon>Neoaves</taxon>
        <taxon>Telluraves</taxon>
        <taxon>Australaves</taxon>
        <taxon>Passeriformes</taxon>
        <taxon>Sylvioidea</taxon>
        <taxon>Zosteropidae</taxon>
        <taxon>Zosterops</taxon>
    </lineage>
</organism>
<dbReference type="InterPro" id="IPR050912">
    <property type="entry name" value="LOX-like_protein"/>
</dbReference>
<dbReference type="PANTHER" id="PTHR45817">
    <property type="entry name" value="LYSYL OXIDASE-LIKE-RELATED"/>
    <property type="match status" value="1"/>
</dbReference>
<dbReference type="FunFam" id="3.10.250.10:FF:000001">
    <property type="entry name" value="Lysyl oxidase 4 isoform X1"/>
    <property type="match status" value="1"/>
</dbReference>
<dbReference type="PRINTS" id="PR00258">
    <property type="entry name" value="SPERACTRCPTR"/>
</dbReference>
<dbReference type="PROSITE" id="PS00420">
    <property type="entry name" value="SRCR_1"/>
    <property type="match status" value="1"/>
</dbReference>
<dbReference type="AlphaFoldDB" id="A0A8D2NQ32"/>
<name>A0A8D2NQ32_ZOSLA</name>
<dbReference type="Proteomes" id="UP000694401">
    <property type="component" value="Unassembled WGS sequence"/>
</dbReference>
<dbReference type="SUPFAM" id="SSF56487">
    <property type="entry name" value="SRCR-like"/>
    <property type="match status" value="1"/>
</dbReference>
<evidence type="ECO:0000313" key="7">
    <source>
        <dbReference type="Proteomes" id="UP000694401"/>
    </source>
</evidence>
<keyword evidence="1" id="KW-0732">Signal</keyword>
<evidence type="ECO:0000256" key="2">
    <source>
        <dbReference type="ARBA" id="ARBA00023157"/>
    </source>
</evidence>
<evidence type="ECO:0000259" key="5">
    <source>
        <dbReference type="PROSITE" id="PS50287"/>
    </source>
</evidence>
<reference evidence="6" key="2">
    <citation type="submission" date="2025-09" db="UniProtKB">
        <authorList>
            <consortium name="Ensembl"/>
        </authorList>
    </citation>
    <scope>IDENTIFICATION</scope>
</reference>
<accession>A0A8D2NQ32</accession>
<dbReference type="InterPro" id="IPR001190">
    <property type="entry name" value="SRCR"/>
</dbReference>
<protein>
    <submittedName>
        <fullName evidence="6">Lysyl oxidase like 4</fullName>
    </submittedName>
</protein>
<feature type="region of interest" description="Disordered" evidence="4">
    <location>
        <begin position="156"/>
        <end position="203"/>
    </location>
</feature>
<dbReference type="GO" id="GO:0005615">
    <property type="term" value="C:extracellular space"/>
    <property type="evidence" value="ECO:0007669"/>
    <property type="project" value="TreeGrafter"/>
</dbReference>
<evidence type="ECO:0000256" key="4">
    <source>
        <dbReference type="SAM" id="MobiDB-lite"/>
    </source>
</evidence>
<proteinExistence type="predicted"/>
<dbReference type="Pfam" id="PF00530">
    <property type="entry name" value="SRCR"/>
    <property type="match status" value="1"/>
</dbReference>
<evidence type="ECO:0000256" key="1">
    <source>
        <dbReference type="ARBA" id="ARBA00022729"/>
    </source>
</evidence>
<dbReference type="GO" id="GO:0004720">
    <property type="term" value="F:protein-lysine 6-oxidase activity"/>
    <property type="evidence" value="ECO:0007669"/>
    <property type="project" value="TreeGrafter"/>
</dbReference>
<reference evidence="6" key="1">
    <citation type="submission" date="2025-08" db="UniProtKB">
        <authorList>
            <consortium name="Ensembl"/>
        </authorList>
    </citation>
    <scope>IDENTIFICATION</scope>
</reference>
<keyword evidence="7" id="KW-1185">Reference proteome</keyword>
<feature type="domain" description="SRCR" evidence="5">
    <location>
        <begin position="14"/>
        <end position="114"/>
    </location>
</feature>
<keyword evidence="2 3" id="KW-1015">Disulfide bond</keyword>
<feature type="disulfide bond" evidence="3">
    <location>
        <begin position="83"/>
        <end position="93"/>
    </location>
</feature>
<feature type="disulfide bond" evidence="3">
    <location>
        <begin position="52"/>
        <end position="113"/>
    </location>
</feature>
<sequence>MTYHGVSISREGRNDGAGGTHPGEGRVEVLRHGEWGTVCDKQWDLAAASVVCRQLGYGTAKQALVGARMGQGLGPIHMSNVRCTGHERSLGECRFQDAEQNGCRHEADAAVRCHMPYMDFKSQVSPCLLSRASPMPLEFWPSSSASAMVLSTAPAAGDASQQGSPALPVSSRSSWGTAGRGTPFSYRRVGGAVQGGDHLLNPR</sequence>
<evidence type="ECO:0000313" key="6">
    <source>
        <dbReference type="Ensembl" id="ENSZLMP00000002946.1"/>
    </source>
</evidence>
<dbReference type="GO" id="GO:0030199">
    <property type="term" value="P:collagen fibril organization"/>
    <property type="evidence" value="ECO:0007669"/>
    <property type="project" value="TreeGrafter"/>
</dbReference>
<feature type="compositionally biased region" description="Polar residues" evidence="4">
    <location>
        <begin position="159"/>
        <end position="176"/>
    </location>
</feature>
<dbReference type="PROSITE" id="PS50287">
    <property type="entry name" value="SRCR_2"/>
    <property type="match status" value="1"/>
</dbReference>
<evidence type="ECO:0000256" key="3">
    <source>
        <dbReference type="PROSITE-ProRule" id="PRU00196"/>
    </source>
</evidence>
<dbReference type="GO" id="GO:0016020">
    <property type="term" value="C:membrane"/>
    <property type="evidence" value="ECO:0007669"/>
    <property type="project" value="InterPro"/>
</dbReference>
<dbReference type="PANTHER" id="PTHR45817:SF5">
    <property type="entry name" value="LYSYL OXIDASE HOMOLOG 4"/>
    <property type="match status" value="1"/>
</dbReference>
<dbReference type="InterPro" id="IPR036772">
    <property type="entry name" value="SRCR-like_dom_sf"/>
</dbReference>
<dbReference type="Gene3D" id="3.10.250.10">
    <property type="entry name" value="SRCR-like domain"/>
    <property type="match status" value="1"/>
</dbReference>
<feature type="disulfide bond" evidence="3">
    <location>
        <begin position="39"/>
        <end position="103"/>
    </location>
</feature>
<dbReference type="Ensembl" id="ENSZLMT00000003052.1">
    <property type="protein sequence ID" value="ENSZLMP00000002946.1"/>
    <property type="gene ID" value="ENSZLMG00000002129.1"/>
</dbReference>
<feature type="region of interest" description="Disordered" evidence="4">
    <location>
        <begin position="1"/>
        <end position="25"/>
    </location>
</feature>
<dbReference type="SMART" id="SM00202">
    <property type="entry name" value="SR"/>
    <property type="match status" value="1"/>
</dbReference>